<keyword evidence="1" id="KW-0472">Membrane</keyword>
<gene>
    <name evidence="2" type="ORF">ACFSCS_00135</name>
</gene>
<keyword evidence="1" id="KW-0812">Transmembrane</keyword>
<dbReference type="RefSeq" id="WP_343871668.1">
    <property type="nucleotide sequence ID" value="NZ_BAAAIX010000001.1"/>
</dbReference>
<keyword evidence="3" id="KW-1185">Reference proteome</keyword>
<keyword evidence="1" id="KW-1133">Transmembrane helix</keyword>
<protein>
    <submittedName>
        <fullName evidence="2">Uncharacterized protein</fullName>
    </submittedName>
</protein>
<evidence type="ECO:0000313" key="3">
    <source>
        <dbReference type="Proteomes" id="UP001597326"/>
    </source>
</evidence>
<proteinExistence type="predicted"/>
<reference evidence="3" key="1">
    <citation type="journal article" date="2019" name="Int. J. Syst. Evol. Microbiol.">
        <title>The Global Catalogue of Microorganisms (GCM) 10K type strain sequencing project: providing services to taxonomists for standard genome sequencing and annotation.</title>
        <authorList>
            <consortium name="The Broad Institute Genomics Platform"/>
            <consortium name="The Broad Institute Genome Sequencing Center for Infectious Disease"/>
            <person name="Wu L."/>
            <person name="Ma J."/>
        </authorList>
    </citation>
    <scope>NUCLEOTIDE SEQUENCE [LARGE SCALE GENOMIC DNA]</scope>
    <source>
        <strain evidence="3">CAIM 431</strain>
    </source>
</reference>
<evidence type="ECO:0000313" key="2">
    <source>
        <dbReference type="EMBL" id="MFD1888596.1"/>
    </source>
</evidence>
<accession>A0ABW4RQL3</accession>
<evidence type="ECO:0000256" key="1">
    <source>
        <dbReference type="SAM" id="Phobius"/>
    </source>
</evidence>
<dbReference type="Proteomes" id="UP001597326">
    <property type="component" value="Unassembled WGS sequence"/>
</dbReference>
<organism evidence="2 3">
    <name type="scientific">Luteococcus peritonei</name>
    <dbReference type="NCBI Taxonomy" id="88874"/>
    <lineage>
        <taxon>Bacteria</taxon>
        <taxon>Bacillati</taxon>
        <taxon>Actinomycetota</taxon>
        <taxon>Actinomycetes</taxon>
        <taxon>Propionibacteriales</taxon>
        <taxon>Propionibacteriaceae</taxon>
        <taxon>Luteococcus</taxon>
    </lineage>
</organism>
<comment type="caution">
    <text evidence="2">The sequence shown here is derived from an EMBL/GenBank/DDBJ whole genome shotgun (WGS) entry which is preliminary data.</text>
</comment>
<name>A0ABW4RQL3_9ACTN</name>
<sequence>MANMLSMFFSAIGQVLLIGLLVGAGLPALFSVGIKAMAYGVGGDAEISHESGHPVGKVIGYLCFALVLACIALGISIVVSSGLGYKVSFENVFPSFVEK</sequence>
<dbReference type="EMBL" id="JBHUFZ010000001">
    <property type="protein sequence ID" value="MFD1888596.1"/>
    <property type="molecule type" value="Genomic_DNA"/>
</dbReference>
<feature type="transmembrane region" description="Helical" evidence="1">
    <location>
        <begin position="58"/>
        <end position="79"/>
    </location>
</feature>